<evidence type="ECO:0000313" key="3">
    <source>
        <dbReference type="Proteomes" id="UP000663828"/>
    </source>
</evidence>
<dbReference type="OrthoDB" id="9975508at2759"/>
<dbReference type="EMBL" id="CAJNOJ010000001">
    <property type="protein sequence ID" value="CAF0719916.1"/>
    <property type="molecule type" value="Genomic_DNA"/>
</dbReference>
<dbReference type="Proteomes" id="UP000663852">
    <property type="component" value="Unassembled WGS sequence"/>
</dbReference>
<protein>
    <submittedName>
        <fullName evidence="2">Uncharacterized protein</fullName>
    </submittedName>
</protein>
<name>A0A813U6V6_ADIRI</name>
<evidence type="ECO:0000313" key="1">
    <source>
        <dbReference type="EMBL" id="CAF0719916.1"/>
    </source>
</evidence>
<accession>A0A813U6V6</accession>
<sequence>MATAAAADTTDTAPLRIGIDFGGVLTIHDKTRTSEDDEHRSVEINMPDAMKSLLQLKESGHKLYLISYCGERRAQETKKSLLRTLPSKNFFDALYFTQRTSNKLDVCQALGCDIIIEDRLKTLKHIQHTVPTMKFLWFTSSNETQPDDIIKVESWSDVMKTITDTLIHDSHRHQPDRRVILTGKVHVV</sequence>
<keyword evidence="3" id="KW-1185">Reference proteome</keyword>
<dbReference type="Proteomes" id="UP000663828">
    <property type="component" value="Unassembled WGS sequence"/>
</dbReference>
<proteinExistence type="predicted"/>
<evidence type="ECO:0000313" key="2">
    <source>
        <dbReference type="EMBL" id="CAF0819281.1"/>
    </source>
</evidence>
<comment type="caution">
    <text evidence="2">The sequence shown here is derived from an EMBL/GenBank/DDBJ whole genome shotgun (WGS) entry which is preliminary data.</text>
</comment>
<dbReference type="InterPro" id="IPR036412">
    <property type="entry name" value="HAD-like_sf"/>
</dbReference>
<organism evidence="2 3">
    <name type="scientific">Adineta ricciae</name>
    <name type="common">Rotifer</name>
    <dbReference type="NCBI Taxonomy" id="249248"/>
    <lineage>
        <taxon>Eukaryota</taxon>
        <taxon>Metazoa</taxon>
        <taxon>Spiralia</taxon>
        <taxon>Gnathifera</taxon>
        <taxon>Rotifera</taxon>
        <taxon>Eurotatoria</taxon>
        <taxon>Bdelloidea</taxon>
        <taxon>Adinetida</taxon>
        <taxon>Adinetidae</taxon>
        <taxon>Adineta</taxon>
    </lineage>
</organism>
<dbReference type="AlphaFoldDB" id="A0A813U6V6"/>
<dbReference type="Gene3D" id="3.40.50.1000">
    <property type="entry name" value="HAD superfamily/HAD-like"/>
    <property type="match status" value="1"/>
</dbReference>
<dbReference type="SUPFAM" id="SSF56784">
    <property type="entry name" value="HAD-like"/>
    <property type="match status" value="1"/>
</dbReference>
<reference evidence="2" key="1">
    <citation type="submission" date="2021-02" db="EMBL/GenBank/DDBJ databases">
        <authorList>
            <person name="Nowell W R."/>
        </authorList>
    </citation>
    <scope>NUCLEOTIDE SEQUENCE</scope>
</reference>
<dbReference type="EMBL" id="CAJNOR010000152">
    <property type="protein sequence ID" value="CAF0819281.1"/>
    <property type="molecule type" value="Genomic_DNA"/>
</dbReference>
<gene>
    <name evidence="1" type="ORF">EDS130_LOCUS136</name>
    <name evidence="2" type="ORF">XAT740_LOCUS3876</name>
</gene>
<dbReference type="InterPro" id="IPR023214">
    <property type="entry name" value="HAD_sf"/>
</dbReference>